<proteinExistence type="predicted"/>
<reference evidence="1 2" key="1">
    <citation type="submission" date="2024-08" db="EMBL/GenBank/DDBJ databases">
        <title>Pantoea ronii - a newly identified human opportunistic pathogen.</title>
        <authorList>
            <person name="Keidar-Friedman D."/>
            <person name="Sorek N."/>
            <person name="Leshin-Carmel D."/>
            <person name="Tsur A."/>
            <person name="Amsalem M."/>
            <person name="Tolkach D."/>
            <person name="Brosh-Nissimov T."/>
        </authorList>
    </citation>
    <scope>NUCLEOTIDE SEQUENCE [LARGE SCALE GENOMIC DNA]</scope>
    <source>
        <strain evidence="1 2">AA23256</strain>
    </source>
</reference>
<protein>
    <submittedName>
        <fullName evidence="1">Uncharacterized protein</fullName>
    </submittedName>
</protein>
<gene>
    <name evidence="1" type="ORF">ABU178_17845</name>
</gene>
<dbReference type="EMBL" id="JBGFSN010000010">
    <property type="protein sequence ID" value="MFH8136016.1"/>
    <property type="molecule type" value="Genomic_DNA"/>
</dbReference>
<dbReference type="Proteomes" id="UP001611251">
    <property type="component" value="Unassembled WGS sequence"/>
</dbReference>
<organism evidence="1 2">
    <name type="scientific">Pantoea osteomyelitidis</name>
    <dbReference type="NCBI Taxonomy" id="3230026"/>
    <lineage>
        <taxon>Bacteria</taxon>
        <taxon>Pseudomonadati</taxon>
        <taxon>Pseudomonadota</taxon>
        <taxon>Gammaproteobacteria</taxon>
        <taxon>Enterobacterales</taxon>
        <taxon>Erwiniaceae</taxon>
        <taxon>Pantoea</taxon>
    </lineage>
</organism>
<evidence type="ECO:0000313" key="2">
    <source>
        <dbReference type="Proteomes" id="UP001611251"/>
    </source>
</evidence>
<evidence type="ECO:0000313" key="1">
    <source>
        <dbReference type="EMBL" id="MFH8136016.1"/>
    </source>
</evidence>
<comment type="caution">
    <text evidence="1">The sequence shown here is derived from an EMBL/GenBank/DDBJ whole genome shotgun (WGS) entry which is preliminary data.</text>
</comment>
<name>A0ABW7Q0A8_9GAMM</name>
<dbReference type="RefSeq" id="WP_397217391.1">
    <property type="nucleotide sequence ID" value="NZ_JBGFSN010000010.1"/>
</dbReference>
<keyword evidence="2" id="KW-1185">Reference proteome</keyword>
<sequence>MVERLQVVDHVADRLPEGFPLDVADAISSGVKKQAARLPD</sequence>
<accession>A0ABW7Q0A8</accession>